<feature type="domain" description="ISXO2-like transposase" evidence="1">
    <location>
        <begin position="96"/>
        <end position="235"/>
    </location>
</feature>
<sequence>MFKQTEIKQEVSETIICKREIGNEVDDVLQDNFKTEIKEEPIHDSTNDTFDYLDVKKYPIKAEIEQDDGANYKTITEWCNLFRKVCSKSLEMHPLEIGGFSENGEPITVEIDLHKHHQAACTEERWLFGGVERDSGKLFIIPVAARNEETLLPIISRMILPGSIIVSDVWSGYDNIGHLGSGVYEHRICNLVDCSDDSVHTRSIESVWLRTKKKLAHCETSRFELYLDEFIWRELTKNCNQFTEFLMCLAEQYVV</sequence>
<organism evidence="2 3">
    <name type="scientific">Diabrotica virgifera virgifera</name>
    <name type="common">western corn rootworm</name>
    <dbReference type="NCBI Taxonomy" id="50390"/>
    <lineage>
        <taxon>Eukaryota</taxon>
        <taxon>Metazoa</taxon>
        <taxon>Ecdysozoa</taxon>
        <taxon>Arthropoda</taxon>
        <taxon>Hexapoda</taxon>
        <taxon>Insecta</taxon>
        <taxon>Pterygota</taxon>
        <taxon>Neoptera</taxon>
        <taxon>Endopterygota</taxon>
        <taxon>Coleoptera</taxon>
        <taxon>Polyphaga</taxon>
        <taxon>Cucujiformia</taxon>
        <taxon>Chrysomeloidea</taxon>
        <taxon>Chrysomelidae</taxon>
        <taxon>Galerucinae</taxon>
        <taxon>Diabroticina</taxon>
        <taxon>Diabroticites</taxon>
        <taxon>Diabrotica</taxon>
    </lineage>
</organism>
<dbReference type="InterPro" id="IPR053164">
    <property type="entry name" value="IS1016-like_transposase"/>
</dbReference>
<name>A0ABM5JYN2_DIAVI</name>
<keyword evidence="3" id="KW-1185">Reference proteome</keyword>
<dbReference type="Pfam" id="PF12762">
    <property type="entry name" value="DDE_Tnp_IS1595"/>
    <property type="match status" value="1"/>
</dbReference>
<dbReference type="RefSeq" id="XP_050503044.1">
    <property type="nucleotide sequence ID" value="XM_050647087.1"/>
</dbReference>
<proteinExistence type="predicted"/>
<dbReference type="PANTHER" id="PTHR47163">
    <property type="entry name" value="DDE_TNP_IS1595 DOMAIN-CONTAINING PROTEIN"/>
    <property type="match status" value="1"/>
</dbReference>
<dbReference type="SMART" id="SM01126">
    <property type="entry name" value="DDE_Tnp_IS1595"/>
    <property type="match status" value="1"/>
</dbReference>
<dbReference type="EnsemblMetazoa" id="XM_050647087.1">
    <property type="protein sequence ID" value="XP_050503044.1"/>
    <property type="gene ID" value="LOC114332573"/>
</dbReference>
<dbReference type="InterPro" id="IPR024445">
    <property type="entry name" value="Tnp_ISXO2-like"/>
</dbReference>
<accession>A0ABM5JYN2</accession>
<evidence type="ECO:0000313" key="2">
    <source>
        <dbReference type="EnsemblMetazoa" id="XP_050503044.1"/>
    </source>
</evidence>
<evidence type="ECO:0000259" key="1">
    <source>
        <dbReference type="SMART" id="SM01126"/>
    </source>
</evidence>
<dbReference type="PANTHER" id="PTHR47163:SF2">
    <property type="entry name" value="SI:DKEY-17M8.2"/>
    <property type="match status" value="1"/>
</dbReference>
<reference evidence="2" key="1">
    <citation type="submission" date="2025-05" db="UniProtKB">
        <authorList>
            <consortium name="EnsemblMetazoa"/>
        </authorList>
    </citation>
    <scope>IDENTIFICATION</scope>
</reference>
<evidence type="ECO:0000313" key="3">
    <source>
        <dbReference type="Proteomes" id="UP001652700"/>
    </source>
</evidence>
<dbReference type="GeneID" id="114332573"/>
<protein>
    <recommendedName>
        <fullName evidence="1">ISXO2-like transposase domain-containing protein</fullName>
    </recommendedName>
</protein>
<dbReference type="Proteomes" id="UP001652700">
    <property type="component" value="Unplaced"/>
</dbReference>